<reference evidence="10" key="1">
    <citation type="submission" date="2016-11" db="EMBL/GenBank/DDBJ databases">
        <title>Halolamina sediminis sp. nov., an extremely halophilic archaeon isolated from solar salt.</title>
        <authorList>
            <person name="Koh H.-W."/>
            <person name="Rani S."/>
            <person name="Park S.-J."/>
        </authorList>
    </citation>
    <scope>NUCLEOTIDE SEQUENCE [LARGE SCALE GENOMIC DNA]</scope>
    <source>
        <strain evidence="10">Hb3</strain>
    </source>
</reference>
<dbReference type="Proteomes" id="UP000181985">
    <property type="component" value="Chromosome"/>
</dbReference>
<keyword evidence="4 7" id="KW-1133">Transmembrane helix</keyword>
<keyword evidence="5 7" id="KW-0472">Membrane</keyword>
<dbReference type="InterPro" id="IPR003856">
    <property type="entry name" value="LPS_length_determ_N"/>
</dbReference>
<name>A0A1J0VJ91_9GAMM</name>
<organism evidence="9 10">
    <name type="scientific">Halomonas aestuarii</name>
    <dbReference type="NCBI Taxonomy" id="1897729"/>
    <lineage>
        <taxon>Bacteria</taxon>
        <taxon>Pseudomonadati</taxon>
        <taxon>Pseudomonadota</taxon>
        <taxon>Gammaproteobacteria</taxon>
        <taxon>Oceanospirillales</taxon>
        <taxon>Halomonadaceae</taxon>
        <taxon>Halomonas</taxon>
    </lineage>
</organism>
<evidence type="ECO:0000256" key="6">
    <source>
        <dbReference type="SAM" id="Coils"/>
    </source>
</evidence>
<dbReference type="Pfam" id="PF02706">
    <property type="entry name" value="Wzz"/>
    <property type="match status" value="1"/>
</dbReference>
<evidence type="ECO:0000313" key="9">
    <source>
        <dbReference type="EMBL" id="APE32091.1"/>
    </source>
</evidence>
<dbReference type="InterPro" id="IPR050445">
    <property type="entry name" value="Bact_polysacc_biosynth/exp"/>
</dbReference>
<keyword evidence="10" id="KW-1185">Reference proteome</keyword>
<evidence type="ECO:0000256" key="1">
    <source>
        <dbReference type="ARBA" id="ARBA00004651"/>
    </source>
</evidence>
<evidence type="ECO:0000256" key="4">
    <source>
        <dbReference type="ARBA" id="ARBA00022989"/>
    </source>
</evidence>
<accession>A0A1J0VJ91</accession>
<comment type="subcellular location">
    <subcellularLocation>
        <location evidence="1">Cell membrane</location>
        <topology evidence="1">Multi-pass membrane protein</topology>
    </subcellularLocation>
</comment>
<dbReference type="GO" id="GO:0004713">
    <property type="term" value="F:protein tyrosine kinase activity"/>
    <property type="evidence" value="ECO:0007669"/>
    <property type="project" value="TreeGrafter"/>
</dbReference>
<evidence type="ECO:0000313" key="10">
    <source>
        <dbReference type="Proteomes" id="UP000181985"/>
    </source>
</evidence>
<gene>
    <name evidence="9" type="ORF">BOX17_14700</name>
</gene>
<dbReference type="PANTHER" id="PTHR32309">
    <property type="entry name" value="TYROSINE-PROTEIN KINASE"/>
    <property type="match status" value="1"/>
</dbReference>
<keyword evidence="6" id="KW-0175">Coiled coil</keyword>
<evidence type="ECO:0000256" key="2">
    <source>
        <dbReference type="ARBA" id="ARBA00022475"/>
    </source>
</evidence>
<sequence>MNNSPDGQTSRVANDDEISLVDLAKILIKRWKLMTVTFLIIVLGALAYALMMERTYEFVSLYQVAEQATTDNKEIGALEPPATVVAKTSNLYLGSVTRQILADEGMASLPFETSVSNPEDTLLVRLASQAAEANAAMVKSLHAQVLERIETDQQALLERRREAMQRQLVSAERSLELANESTSPSAAELVASYSQRVADIQDRLAQLQEGQVVQTATQSLSPMGTSRSLVMALAIVLGGMSAVIMAFLSQFAVAVRESLQEE</sequence>
<dbReference type="AlphaFoldDB" id="A0A1J0VJ91"/>
<evidence type="ECO:0000259" key="8">
    <source>
        <dbReference type="Pfam" id="PF02706"/>
    </source>
</evidence>
<dbReference type="GO" id="GO:0005886">
    <property type="term" value="C:plasma membrane"/>
    <property type="evidence" value="ECO:0007669"/>
    <property type="project" value="UniProtKB-SubCell"/>
</dbReference>
<dbReference type="OrthoDB" id="5781423at2"/>
<evidence type="ECO:0000256" key="7">
    <source>
        <dbReference type="SAM" id="Phobius"/>
    </source>
</evidence>
<keyword evidence="2" id="KW-1003">Cell membrane</keyword>
<feature type="transmembrane region" description="Helical" evidence="7">
    <location>
        <begin position="229"/>
        <end position="253"/>
    </location>
</feature>
<dbReference type="KEGG" id="hsi:BOX17_14700"/>
<feature type="coiled-coil region" evidence="6">
    <location>
        <begin position="146"/>
        <end position="210"/>
    </location>
</feature>
<feature type="transmembrane region" description="Helical" evidence="7">
    <location>
        <begin position="31"/>
        <end position="51"/>
    </location>
</feature>
<evidence type="ECO:0000256" key="5">
    <source>
        <dbReference type="ARBA" id="ARBA00023136"/>
    </source>
</evidence>
<proteinExistence type="predicted"/>
<evidence type="ECO:0000256" key="3">
    <source>
        <dbReference type="ARBA" id="ARBA00022692"/>
    </source>
</evidence>
<keyword evidence="3 7" id="KW-0812">Transmembrane</keyword>
<dbReference type="PANTHER" id="PTHR32309:SF13">
    <property type="entry name" value="FERRIC ENTEROBACTIN TRANSPORT PROTEIN FEPE"/>
    <property type="match status" value="1"/>
</dbReference>
<feature type="domain" description="Polysaccharide chain length determinant N-terminal" evidence="8">
    <location>
        <begin position="16"/>
        <end position="81"/>
    </location>
</feature>
<dbReference type="EMBL" id="CP018139">
    <property type="protein sequence ID" value="APE32091.1"/>
    <property type="molecule type" value="Genomic_DNA"/>
</dbReference>
<protein>
    <submittedName>
        <fullName evidence="9">Lipopolysaccharide biosynthesis protein</fullName>
    </submittedName>
</protein>
<dbReference type="RefSeq" id="WP_071945861.1">
    <property type="nucleotide sequence ID" value="NZ_CP018139.1"/>
</dbReference>